<evidence type="ECO:0000256" key="6">
    <source>
        <dbReference type="SAM" id="Phobius"/>
    </source>
</evidence>
<dbReference type="GO" id="GO:0005886">
    <property type="term" value="C:plasma membrane"/>
    <property type="evidence" value="ECO:0007669"/>
    <property type="project" value="UniProtKB-SubCell"/>
</dbReference>
<evidence type="ECO:0000313" key="8">
    <source>
        <dbReference type="EMBL" id="PPK74693.1"/>
    </source>
</evidence>
<feature type="transmembrane region" description="Helical" evidence="6">
    <location>
        <begin position="249"/>
        <end position="266"/>
    </location>
</feature>
<dbReference type="InterPro" id="IPR020846">
    <property type="entry name" value="MFS_dom"/>
</dbReference>
<feature type="transmembrane region" description="Helical" evidence="6">
    <location>
        <begin position="95"/>
        <end position="113"/>
    </location>
</feature>
<keyword evidence="3 6" id="KW-0812">Transmembrane</keyword>
<feature type="transmembrane region" description="Helical" evidence="6">
    <location>
        <begin position="324"/>
        <end position="342"/>
    </location>
</feature>
<feature type="transmembrane region" description="Helical" evidence="6">
    <location>
        <begin position="354"/>
        <end position="373"/>
    </location>
</feature>
<dbReference type="PANTHER" id="PTHR23501:SF191">
    <property type="entry name" value="VACUOLAR BASIC AMINO ACID TRANSPORTER 4"/>
    <property type="match status" value="1"/>
</dbReference>
<organism evidence="8 9">
    <name type="scientific">Lacrimispora xylanisolvens</name>
    <dbReference type="NCBI Taxonomy" id="384636"/>
    <lineage>
        <taxon>Bacteria</taxon>
        <taxon>Bacillati</taxon>
        <taxon>Bacillota</taxon>
        <taxon>Clostridia</taxon>
        <taxon>Lachnospirales</taxon>
        <taxon>Lachnospiraceae</taxon>
        <taxon>Lacrimispora</taxon>
    </lineage>
</organism>
<feature type="transmembrane region" description="Helical" evidence="6">
    <location>
        <begin position="287"/>
        <end position="312"/>
    </location>
</feature>
<comment type="caution">
    <text evidence="8">The sequence shown here is derived from an EMBL/GenBank/DDBJ whole genome shotgun (WGS) entry which is preliminary data.</text>
</comment>
<keyword evidence="9" id="KW-1185">Reference proteome</keyword>
<evidence type="ECO:0000256" key="4">
    <source>
        <dbReference type="ARBA" id="ARBA00022989"/>
    </source>
</evidence>
<feature type="transmembrane region" description="Helical" evidence="6">
    <location>
        <begin position="458"/>
        <end position="482"/>
    </location>
</feature>
<gene>
    <name evidence="8" type="ORF">BXY41_1238</name>
</gene>
<feature type="transmembrane region" description="Helical" evidence="6">
    <location>
        <begin position="416"/>
        <end position="438"/>
    </location>
</feature>
<evidence type="ECO:0000256" key="3">
    <source>
        <dbReference type="ARBA" id="ARBA00022692"/>
    </source>
</evidence>
<dbReference type="SUPFAM" id="SSF103473">
    <property type="entry name" value="MFS general substrate transporter"/>
    <property type="match status" value="2"/>
</dbReference>
<feature type="transmembrane region" description="Helical" evidence="6">
    <location>
        <begin position="184"/>
        <end position="202"/>
    </location>
</feature>
<feature type="transmembrane region" description="Helical" evidence="6">
    <location>
        <begin position="119"/>
        <end position="139"/>
    </location>
</feature>
<dbReference type="InterPro" id="IPR036259">
    <property type="entry name" value="MFS_trans_sf"/>
</dbReference>
<evidence type="ECO:0000313" key="9">
    <source>
        <dbReference type="Proteomes" id="UP000237749"/>
    </source>
</evidence>
<feature type="transmembrane region" description="Helical" evidence="6">
    <location>
        <begin position="151"/>
        <end position="172"/>
    </location>
</feature>
<dbReference type="Pfam" id="PF07690">
    <property type="entry name" value="MFS_1"/>
    <property type="match status" value="1"/>
</dbReference>
<name>A0A2S6HBC3_9FIRM</name>
<feature type="transmembrane region" description="Helical" evidence="6">
    <location>
        <begin position="34"/>
        <end position="57"/>
    </location>
</feature>
<dbReference type="InterPro" id="IPR011701">
    <property type="entry name" value="MFS"/>
</dbReference>
<dbReference type="PANTHER" id="PTHR23501">
    <property type="entry name" value="MAJOR FACILITATOR SUPERFAMILY"/>
    <property type="match status" value="1"/>
</dbReference>
<feature type="transmembrane region" description="Helical" evidence="6">
    <location>
        <begin position="379"/>
        <end position="404"/>
    </location>
</feature>
<evidence type="ECO:0000256" key="2">
    <source>
        <dbReference type="ARBA" id="ARBA00022448"/>
    </source>
</evidence>
<keyword evidence="2" id="KW-0813">Transport</keyword>
<protein>
    <submittedName>
        <fullName evidence="8">MFS transporter</fullName>
    </submittedName>
</protein>
<dbReference type="PROSITE" id="PS50850">
    <property type="entry name" value="MFS"/>
    <property type="match status" value="1"/>
</dbReference>
<evidence type="ECO:0000256" key="1">
    <source>
        <dbReference type="ARBA" id="ARBA00004651"/>
    </source>
</evidence>
<dbReference type="Proteomes" id="UP000237749">
    <property type="component" value="Unassembled WGS sequence"/>
</dbReference>
<dbReference type="AlphaFoldDB" id="A0A2S6HBC3"/>
<dbReference type="GO" id="GO:0022857">
    <property type="term" value="F:transmembrane transporter activity"/>
    <property type="evidence" value="ECO:0007669"/>
    <property type="project" value="InterPro"/>
</dbReference>
<dbReference type="Gene3D" id="1.20.1250.20">
    <property type="entry name" value="MFS general substrate transporter like domains"/>
    <property type="match status" value="2"/>
</dbReference>
<proteinExistence type="predicted"/>
<dbReference type="EMBL" id="PTJA01000023">
    <property type="protein sequence ID" value="PPK74693.1"/>
    <property type="molecule type" value="Genomic_DNA"/>
</dbReference>
<keyword evidence="4 6" id="KW-1133">Transmembrane helix</keyword>
<accession>A0A2S6HBC3</accession>
<reference evidence="8 9" key="1">
    <citation type="submission" date="2018-02" db="EMBL/GenBank/DDBJ databases">
        <title>Genomic Encyclopedia of Archaeal and Bacterial Type Strains, Phase II (KMG-II): from individual species to whole genera.</title>
        <authorList>
            <person name="Goeker M."/>
        </authorList>
    </citation>
    <scope>NUCLEOTIDE SEQUENCE [LARGE SCALE GENOMIC DNA]</scope>
    <source>
        <strain evidence="8 9">DSM 3808</strain>
    </source>
</reference>
<evidence type="ECO:0000259" key="7">
    <source>
        <dbReference type="PROSITE" id="PS50850"/>
    </source>
</evidence>
<dbReference type="RefSeq" id="WP_104439834.1">
    <property type="nucleotide sequence ID" value="NZ_PTJA01000023.1"/>
</dbReference>
<feature type="transmembrane region" description="Helical" evidence="6">
    <location>
        <begin position="223"/>
        <end position="243"/>
    </location>
</feature>
<evidence type="ECO:0000256" key="5">
    <source>
        <dbReference type="ARBA" id="ARBA00023136"/>
    </source>
</evidence>
<feature type="transmembrane region" description="Helical" evidence="6">
    <location>
        <begin position="69"/>
        <end position="88"/>
    </location>
</feature>
<dbReference type="OrthoDB" id="783189at2"/>
<comment type="subcellular location">
    <subcellularLocation>
        <location evidence="1">Cell membrane</location>
        <topology evidence="1">Multi-pass membrane protein</topology>
    </subcellularLocation>
</comment>
<keyword evidence="5 6" id="KW-0472">Membrane</keyword>
<sequence>MSDQYAGALKGSNDDNDVLVYIEPKKRAMVTISLLVGFFGIHFYMRAFSMCTAYIMADWNAGEYYSAGKALQTAVMVVATSVSARLIPKWGIRKIMGGSLIIVILCNFGTLLASNLPMFLIIVMLQGIGNAGLISNMISLMNKIWPPSKRAMWLSTIGITQGIAAIIVPTLAGLLVDRMGWQSVYYIMTVIQAIGLVLTLAMTPSNTQQRNYTPRRFDSIGTLIFIIWISCIVLACNFGNSWGWTSPRIITLLIVGLLGLAAFIIVEMRLGSDAIFPVRLFKDNRNVAYIFIQSFFGCAACMGQFVFVIYYMQVVMGTTAAMSALPFTVFSIGTLVMSPIYGALYKKWGKSKGLLAMCTLLVALNAFFYGITLSPTTSLGLIFFISAFGGLGHCCLVTLCYNAADEYLPKSRIADGNAVAYIAICIAGSVGLAIMQAISNAVAASKVSAGMEDLAARATGYETAMLVAGLCGLLGVVAALLLNSKIKENGAI</sequence>
<feature type="domain" description="Major facilitator superfamily (MFS) profile" evidence="7">
    <location>
        <begin position="30"/>
        <end position="487"/>
    </location>
</feature>